<name>A0A4R9FR55_9LEPT</name>
<evidence type="ECO:0000256" key="1">
    <source>
        <dbReference type="ARBA" id="ARBA00023015"/>
    </source>
</evidence>
<dbReference type="PROSITE" id="PS01124">
    <property type="entry name" value="HTH_ARAC_FAMILY_2"/>
    <property type="match status" value="1"/>
</dbReference>
<keyword evidence="4" id="KW-0472">Membrane</keyword>
<gene>
    <name evidence="6" type="ORF">EHO59_11540</name>
</gene>
<feature type="transmembrane region" description="Helical" evidence="4">
    <location>
        <begin position="180"/>
        <end position="200"/>
    </location>
</feature>
<dbReference type="InterPro" id="IPR018060">
    <property type="entry name" value="HTH_AraC"/>
</dbReference>
<evidence type="ECO:0000259" key="5">
    <source>
        <dbReference type="PROSITE" id="PS01124"/>
    </source>
</evidence>
<feature type="transmembrane region" description="Helical" evidence="4">
    <location>
        <begin position="63"/>
        <end position="84"/>
    </location>
</feature>
<keyword evidence="2" id="KW-0238">DNA-binding</keyword>
<dbReference type="InterPro" id="IPR020449">
    <property type="entry name" value="Tscrpt_reg_AraC-type_HTH"/>
</dbReference>
<dbReference type="GO" id="GO:0003700">
    <property type="term" value="F:DNA-binding transcription factor activity"/>
    <property type="evidence" value="ECO:0007669"/>
    <property type="project" value="InterPro"/>
</dbReference>
<keyword evidence="7" id="KW-1185">Reference proteome</keyword>
<organism evidence="6 7">
    <name type="scientific">Leptospira semungkisensis</name>
    <dbReference type="NCBI Taxonomy" id="2484985"/>
    <lineage>
        <taxon>Bacteria</taxon>
        <taxon>Pseudomonadati</taxon>
        <taxon>Spirochaetota</taxon>
        <taxon>Spirochaetia</taxon>
        <taxon>Leptospirales</taxon>
        <taxon>Leptospiraceae</taxon>
        <taxon>Leptospira</taxon>
    </lineage>
</organism>
<evidence type="ECO:0000256" key="2">
    <source>
        <dbReference type="ARBA" id="ARBA00023125"/>
    </source>
</evidence>
<protein>
    <submittedName>
        <fullName evidence="6">AraC family transcriptional regulator</fullName>
    </submittedName>
</protein>
<evidence type="ECO:0000313" key="7">
    <source>
        <dbReference type="Proteomes" id="UP000297453"/>
    </source>
</evidence>
<dbReference type="Gene3D" id="1.10.10.60">
    <property type="entry name" value="Homeodomain-like"/>
    <property type="match status" value="2"/>
</dbReference>
<comment type="caution">
    <text evidence="6">The sequence shown here is derived from an EMBL/GenBank/DDBJ whole genome shotgun (WGS) entry which is preliminary data.</text>
</comment>
<dbReference type="InterPro" id="IPR009057">
    <property type="entry name" value="Homeodomain-like_sf"/>
</dbReference>
<dbReference type="PANTHER" id="PTHR43280:SF29">
    <property type="entry name" value="ARAC-FAMILY TRANSCRIPTIONAL REGULATOR"/>
    <property type="match status" value="1"/>
</dbReference>
<feature type="transmembrane region" description="Helical" evidence="4">
    <location>
        <begin position="37"/>
        <end position="57"/>
    </location>
</feature>
<dbReference type="AlphaFoldDB" id="A0A4R9FR55"/>
<sequence>MDIYSIYLIFGALFSFVWAIGILLNSTSLGERVRFSFVLFASSLWLLSGVAFLYGWIYRFPFFFGVHLPFVFAIAPVLVLHFQITLLKENLSRLEILPHFLPSLFCFLLLLPYWTGGEEFQTKTLTSFGKSKEPYLLILAFLQIGPKISLLVYLLPLIFIYRSYLYRRKKDLREERMRRLFLLFLGLVSMLILLGLSGFIFNSSDLIRSSIYGLPLLIVFAFLVSQKEPSSLGIIGKNLREVSYKKSRLVGTDEHTLRDRLEALMREEKIYADEDLTLGQLAQELELTNHQLSEFLNNRLFMKFSDYINSWRIKEAKSLLLEDSERSILSISESVGFNSKSAFNEAFKKFTDQTPSDYRKNAKRT</sequence>
<feature type="transmembrane region" description="Helical" evidence="4">
    <location>
        <begin position="206"/>
        <end position="224"/>
    </location>
</feature>
<dbReference type="GO" id="GO:0043565">
    <property type="term" value="F:sequence-specific DNA binding"/>
    <property type="evidence" value="ECO:0007669"/>
    <property type="project" value="InterPro"/>
</dbReference>
<dbReference type="Proteomes" id="UP000297453">
    <property type="component" value="Unassembled WGS sequence"/>
</dbReference>
<accession>A0A4R9FR55</accession>
<dbReference type="PROSITE" id="PS00041">
    <property type="entry name" value="HTH_ARAC_FAMILY_1"/>
    <property type="match status" value="1"/>
</dbReference>
<dbReference type="PANTHER" id="PTHR43280">
    <property type="entry name" value="ARAC-FAMILY TRANSCRIPTIONAL REGULATOR"/>
    <property type="match status" value="1"/>
</dbReference>
<keyword evidence="4" id="KW-1133">Transmembrane helix</keyword>
<keyword evidence="4" id="KW-0812">Transmembrane</keyword>
<keyword evidence="3" id="KW-0804">Transcription</keyword>
<evidence type="ECO:0000313" key="6">
    <source>
        <dbReference type="EMBL" id="TGK01091.1"/>
    </source>
</evidence>
<dbReference type="Pfam" id="PF12833">
    <property type="entry name" value="HTH_18"/>
    <property type="match status" value="1"/>
</dbReference>
<feature type="domain" description="HTH araC/xylS-type" evidence="5">
    <location>
        <begin position="259"/>
        <end position="361"/>
    </location>
</feature>
<evidence type="ECO:0000256" key="3">
    <source>
        <dbReference type="ARBA" id="ARBA00023163"/>
    </source>
</evidence>
<dbReference type="SUPFAM" id="SSF46689">
    <property type="entry name" value="Homeodomain-like"/>
    <property type="match status" value="1"/>
</dbReference>
<reference evidence="6" key="1">
    <citation type="journal article" date="2019" name="PLoS Negl. Trop. Dis.">
        <title>Revisiting the worldwide diversity of Leptospira species in the environment.</title>
        <authorList>
            <person name="Vincent A.T."/>
            <person name="Schiettekatte O."/>
            <person name="Bourhy P."/>
            <person name="Veyrier F.J."/>
            <person name="Picardeau M."/>
        </authorList>
    </citation>
    <scope>NUCLEOTIDE SEQUENCE [LARGE SCALE GENOMIC DNA]</scope>
    <source>
        <strain evidence="6">SSS9</strain>
    </source>
</reference>
<dbReference type="SMART" id="SM00342">
    <property type="entry name" value="HTH_ARAC"/>
    <property type="match status" value="1"/>
</dbReference>
<keyword evidence="1" id="KW-0805">Transcription regulation</keyword>
<feature type="transmembrane region" description="Helical" evidence="4">
    <location>
        <begin position="6"/>
        <end position="25"/>
    </location>
</feature>
<dbReference type="PRINTS" id="PR00032">
    <property type="entry name" value="HTHARAC"/>
</dbReference>
<proteinExistence type="predicted"/>
<dbReference type="EMBL" id="RQEP01000018">
    <property type="protein sequence ID" value="TGK01091.1"/>
    <property type="molecule type" value="Genomic_DNA"/>
</dbReference>
<dbReference type="OrthoDB" id="9799319at2"/>
<feature type="transmembrane region" description="Helical" evidence="4">
    <location>
        <begin position="135"/>
        <end position="159"/>
    </location>
</feature>
<evidence type="ECO:0000256" key="4">
    <source>
        <dbReference type="SAM" id="Phobius"/>
    </source>
</evidence>
<feature type="transmembrane region" description="Helical" evidence="4">
    <location>
        <begin position="96"/>
        <end position="115"/>
    </location>
</feature>
<dbReference type="InterPro" id="IPR018062">
    <property type="entry name" value="HTH_AraC-typ_CS"/>
</dbReference>